<accession>A0A1H7NHW6</accession>
<proteinExistence type="predicted"/>
<dbReference type="AlphaFoldDB" id="A0A1H7NHW6"/>
<evidence type="ECO:0000313" key="3">
    <source>
        <dbReference type="Proteomes" id="UP000198953"/>
    </source>
</evidence>
<organism evidence="2 3">
    <name type="scientific">Nonomuraea pusilla</name>
    <dbReference type="NCBI Taxonomy" id="46177"/>
    <lineage>
        <taxon>Bacteria</taxon>
        <taxon>Bacillati</taxon>
        <taxon>Actinomycetota</taxon>
        <taxon>Actinomycetes</taxon>
        <taxon>Streptosporangiales</taxon>
        <taxon>Streptosporangiaceae</taxon>
        <taxon>Nonomuraea</taxon>
    </lineage>
</organism>
<dbReference type="STRING" id="46177.SAMN05660976_02054"/>
<keyword evidence="3" id="KW-1185">Reference proteome</keyword>
<dbReference type="EMBL" id="FOBF01000004">
    <property type="protein sequence ID" value="SEL23093.1"/>
    <property type="molecule type" value="Genomic_DNA"/>
</dbReference>
<evidence type="ECO:0000256" key="1">
    <source>
        <dbReference type="SAM" id="MobiDB-lite"/>
    </source>
</evidence>
<name>A0A1H7NHW6_9ACTN</name>
<dbReference type="Proteomes" id="UP000198953">
    <property type="component" value="Unassembled WGS sequence"/>
</dbReference>
<protein>
    <submittedName>
        <fullName evidence="2">Uncharacterized protein</fullName>
    </submittedName>
</protein>
<feature type="region of interest" description="Disordered" evidence="1">
    <location>
        <begin position="268"/>
        <end position="295"/>
    </location>
</feature>
<feature type="region of interest" description="Disordered" evidence="1">
    <location>
        <begin position="1"/>
        <end position="144"/>
    </location>
</feature>
<feature type="compositionally biased region" description="Low complexity" evidence="1">
    <location>
        <begin position="128"/>
        <end position="139"/>
    </location>
</feature>
<evidence type="ECO:0000313" key="2">
    <source>
        <dbReference type="EMBL" id="SEL23093.1"/>
    </source>
</evidence>
<reference evidence="2 3" key="1">
    <citation type="submission" date="2016-10" db="EMBL/GenBank/DDBJ databases">
        <authorList>
            <person name="de Groot N.N."/>
        </authorList>
    </citation>
    <scope>NUCLEOTIDE SEQUENCE [LARGE SCALE GENOMIC DNA]</scope>
    <source>
        <strain evidence="2 3">DSM 43357</strain>
    </source>
</reference>
<gene>
    <name evidence="2" type="ORF">SAMN05660976_02054</name>
</gene>
<sequence>MPPAQPRAHPARRSAAVPSAQPPPTPSRGRCRAVGPAPAHAIPRSVPCRRPCQRPGAFATGTLGAPPLEPRARHLRHPTPGVPRPAPRARGSPRPGVPAPGGPRARHPAPGGPRARHPAPGTPRPAPRARGSPRPAPRAWGLRARSPRAWGPRARRTFVCVPRVSLHLLLPSLFRSVAVLDGPTPTARNPRPSVAAAVSPHQGWRPGASCQLTVQGACAGETSRSRIEPMFVEQVDTERGRNYVRRCDVRLAAHVGRTWSRAVRFPKRDPRSGSTGEGRVLVVGEDEWARPGRTG</sequence>